<dbReference type="AlphaFoldDB" id="A0A182QJW4"/>
<feature type="compositionally biased region" description="Polar residues" evidence="1">
    <location>
        <begin position="18"/>
        <end position="38"/>
    </location>
</feature>
<proteinExistence type="predicted"/>
<dbReference type="EMBL" id="AXCN02002321">
    <property type="status" value="NOT_ANNOTATED_CDS"/>
    <property type="molecule type" value="Genomic_DNA"/>
</dbReference>
<protein>
    <submittedName>
        <fullName evidence="2">Uncharacterized protein</fullName>
    </submittedName>
</protein>
<keyword evidence="3" id="KW-1185">Reference proteome</keyword>
<dbReference type="VEuPathDB" id="VectorBase:AFAF011749"/>
<feature type="compositionally biased region" description="Low complexity" evidence="1">
    <location>
        <begin position="116"/>
        <end position="125"/>
    </location>
</feature>
<reference evidence="2" key="2">
    <citation type="submission" date="2020-05" db="UniProtKB">
        <authorList>
            <consortium name="EnsemblMetazoa"/>
        </authorList>
    </citation>
    <scope>IDENTIFICATION</scope>
    <source>
        <strain evidence="2">FAR1</strain>
    </source>
</reference>
<organism evidence="2 3">
    <name type="scientific">Anopheles farauti</name>
    <dbReference type="NCBI Taxonomy" id="69004"/>
    <lineage>
        <taxon>Eukaryota</taxon>
        <taxon>Metazoa</taxon>
        <taxon>Ecdysozoa</taxon>
        <taxon>Arthropoda</taxon>
        <taxon>Hexapoda</taxon>
        <taxon>Insecta</taxon>
        <taxon>Pterygota</taxon>
        <taxon>Neoptera</taxon>
        <taxon>Endopterygota</taxon>
        <taxon>Diptera</taxon>
        <taxon>Nematocera</taxon>
        <taxon>Culicoidea</taxon>
        <taxon>Culicidae</taxon>
        <taxon>Anophelinae</taxon>
        <taxon>Anopheles</taxon>
    </lineage>
</organism>
<feature type="compositionally biased region" description="Low complexity" evidence="1">
    <location>
        <begin position="63"/>
        <end position="85"/>
    </location>
</feature>
<reference evidence="3" key="1">
    <citation type="submission" date="2014-01" db="EMBL/GenBank/DDBJ databases">
        <title>The Genome Sequence of Anopheles farauti FAR1 (V2).</title>
        <authorList>
            <consortium name="The Broad Institute Genomics Platform"/>
            <person name="Neafsey D.E."/>
            <person name="Besansky N."/>
            <person name="Howell P."/>
            <person name="Walton C."/>
            <person name="Young S.K."/>
            <person name="Zeng Q."/>
            <person name="Gargeya S."/>
            <person name="Fitzgerald M."/>
            <person name="Haas B."/>
            <person name="Abouelleil A."/>
            <person name="Allen A.W."/>
            <person name="Alvarado L."/>
            <person name="Arachchi H.M."/>
            <person name="Berlin A.M."/>
            <person name="Chapman S.B."/>
            <person name="Gainer-Dewar J."/>
            <person name="Goldberg J."/>
            <person name="Griggs A."/>
            <person name="Gujja S."/>
            <person name="Hansen M."/>
            <person name="Howarth C."/>
            <person name="Imamovic A."/>
            <person name="Ireland A."/>
            <person name="Larimer J."/>
            <person name="McCowan C."/>
            <person name="Murphy C."/>
            <person name="Pearson M."/>
            <person name="Poon T.W."/>
            <person name="Priest M."/>
            <person name="Roberts A."/>
            <person name="Saif S."/>
            <person name="Shea T."/>
            <person name="Sisk P."/>
            <person name="Sykes S."/>
            <person name="Wortman J."/>
            <person name="Nusbaum C."/>
            <person name="Birren B."/>
        </authorList>
    </citation>
    <scope>NUCLEOTIDE SEQUENCE [LARGE SCALE GENOMIC DNA]</scope>
    <source>
        <strain evidence="3">FAR1</strain>
    </source>
</reference>
<dbReference type="STRING" id="69004.A0A182QJW4"/>
<accession>A0A182QJW4</accession>
<feature type="region of interest" description="Disordered" evidence="1">
    <location>
        <begin position="109"/>
        <end position="131"/>
    </location>
</feature>
<name>A0A182QJW4_9DIPT</name>
<evidence type="ECO:0000256" key="1">
    <source>
        <dbReference type="SAM" id="MobiDB-lite"/>
    </source>
</evidence>
<dbReference type="EnsemblMetazoa" id="AFAF011749-RA">
    <property type="protein sequence ID" value="AFAF011749-PA"/>
    <property type="gene ID" value="AFAF011749"/>
</dbReference>
<dbReference type="Proteomes" id="UP000075886">
    <property type="component" value="Unassembled WGS sequence"/>
</dbReference>
<evidence type="ECO:0000313" key="2">
    <source>
        <dbReference type="EnsemblMetazoa" id="AFAF011749-PA"/>
    </source>
</evidence>
<feature type="region of interest" description="Disordered" evidence="1">
    <location>
        <begin position="13"/>
        <end position="95"/>
    </location>
</feature>
<evidence type="ECO:0000313" key="3">
    <source>
        <dbReference type="Proteomes" id="UP000075886"/>
    </source>
</evidence>
<sequence length="173" mass="16505">MTGEDVGGGLVAIGVTTDRGSSGNGTAPSTGLTVSSSGRPEAGPCLLSSTASSGVIGVGGGSMSSMPSSSSMPTPNSVTTGTSSASGGGAPMGPIGVSYVNGTGSGCGGAGGGSSGNSPTASSDSRSGATIIDDTGASRVFQILYRNEEVSLRDVIMFRAHLLGSCCSSQKKV</sequence>